<keyword evidence="3" id="KW-0012">Acyltransferase</keyword>
<dbReference type="PANTHER" id="PTHR10545:SF29">
    <property type="entry name" value="GH14572P-RELATED"/>
    <property type="match status" value="1"/>
</dbReference>
<organism evidence="6 7">
    <name type="scientific">Pristionchus entomophagus</name>
    <dbReference type="NCBI Taxonomy" id="358040"/>
    <lineage>
        <taxon>Eukaryota</taxon>
        <taxon>Metazoa</taxon>
        <taxon>Ecdysozoa</taxon>
        <taxon>Nematoda</taxon>
        <taxon>Chromadorea</taxon>
        <taxon>Rhabditida</taxon>
        <taxon>Rhabditina</taxon>
        <taxon>Diplogasteromorpha</taxon>
        <taxon>Diplogasteroidea</taxon>
        <taxon>Neodiplogasteridae</taxon>
        <taxon>Pristionchus</taxon>
    </lineage>
</organism>
<dbReference type="SUPFAM" id="SSF55729">
    <property type="entry name" value="Acyl-CoA N-acyltransferases (Nat)"/>
    <property type="match status" value="1"/>
</dbReference>
<dbReference type="InterPro" id="IPR051016">
    <property type="entry name" value="Diverse_Substrate_AcTransf"/>
</dbReference>
<evidence type="ECO:0000256" key="3">
    <source>
        <dbReference type="ARBA" id="ARBA00023315"/>
    </source>
</evidence>
<feature type="signal peptide" evidence="4">
    <location>
        <begin position="1"/>
        <end position="20"/>
    </location>
</feature>
<accession>A0AAV5TI97</accession>
<keyword evidence="2" id="KW-0808">Transferase</keyword>
<dbReference type="InterPro" id="IPR016181">
    <property type="entry name" value="Acyl_CoA_acyltransferase"/>
</dbReference>
<evidence type="ECO:0000256" key="2">
    <source>
        <dbReference type="ARBA" id="ARBA00022679"/>
    </source>
</evidence>
<dbReference type="PANTHER" id="PTHR10545">
    <property type="entry name" value="DIAMINE N-ACETYLTRANSFERASE"/>
    <property type="match status" value="1"/>
</dbReference>
<dbReference type="InterPro" id="IPR000182">
    <property type="entry name" value="GNAT_dom"/>
</dbReference>
<evidence type="ECO:0000256" key="4">
    <source>
        <dbReference type="SAM" id="SignalP"/>
    </source>
</evidence>
<evidence type="ECO:0000256" key="1">
    <source>
        <dbReference type="ARBA" id="ARBA00008694"/>
    </source>
</evidence>
<name>A0AAV5TI97_9BILA</name>
<dbReference type="FunFam" id="3.40.630.30:FF:000064">
    <property type="entry name" value="GNAT family acetyltransferase"/>
    <property type="match status" value="1"/>
</dbReference>
<dbReference type="Proteomes" id="UP001432027">
    <property type="component" value="Unassembled WGS sequence"/>
</dbReference>
<dbReference type="EMBL" id="BTSX01000004">
    <property type="protein sequence ID" value="GMS94047.1"/>
    <property type="molecule type" value="Genomic_DNA"/>
</dbReference>
<dbReference type="GO" id="GO:0008080">
    <property type="term" value="F:N-acetyltransferase activity"/>
    <property type="evidence" value="ECO:0007669"/>
    <property type="project" value="UniProtKB-ARBA"/>
</dbReference>
<evidence type="ECO:0000259" key="5">
    <source>
        <dbReference type="PROSITE" id="PS51186"/>
    </source>
</evidence>
<dbReference type="AlphaFoldDB" id="A0AAV5TI97"/>
<keyword evidence="4" id="KW-0732">Signal</keyword>
<gene>
    <name evidence="6" type="ORF">PENTCL1PPCAC_16222</name>
</gene>
<feature type="chain" id="PRO_5043753095" description="N-acetyltransferase domain-containing protein" evidence="4">
    <location>
        <begin position="21"/>
        <end position="179"/>
    </location>
</feature>
<comment type="caution">
    <text evidence="6">The sequence shown here is derived from an EMBL/GenBank/DDBJ whole genome shotgun (WGS) entry which is preliminary data.</text>
</comment>
<comment type="similarity">
    <text evidence="1">Belongs to the acetyltransferase family.</text>
</comment>
<evidence type="ECO:0000313" key="6">
    <source>
        <dbReference type="EMBL" id="GMS94047.1"/>
    </source>
</evidence>
<feature type="domain" description="N-acetyltransferase" evidence="5">
    <location>
        <begin position="21"/>
        <end position="172"/>
    </location>
</feature>
<reference evidence="6" key="1">
    <citation type="submission" date="2023-10" db="EMBL/GenBank/DDBJ databases">
        <title>Genome assembly of Pristionchus species.</title>
        <authorList>
            <person name="Yoshida K."/>
            <person name="Sommer R.J."/>
        </authorList>
    </citation>
    <scope>NUCLEOTIDE SEQUENCE</scope>
    <source>
        <strain evidence="6">RS0144</strain>
    </source>
</reference>
<evidence type="ECO:0000313" key="7">
    <source>
        <dbReference type="Proteomes" id="UP001432027"/>
    </source>
</evidence>
<dbReference type="Gene3D" id="3.40.630.30">
    <property type="match status" value="1"/>
</dbReference>
<protein>
    <recommendedName>
        <fullName evidence="5">N-acetyltransferase domain-containing protein</fullName>
    </recommendedName>
</protein>
<sequence length="179" mass="20951">LKIHLGFFFVLTFLLAIAFSMPLRAATRDDAPILFQMVVELAAFEKMESEVVSNLERFTQDFEDGRFRGFIVIDDETEKPSGMVVFSYRYDCWKGKFMYMNELFVRPEYRYKKYGKLLWAAVAKVAKDEDACEIVWRVLDWNQNAIRFYQSVKGVSETKNDSGFLSYKMTREGIEQFGA</sequence>
<proteinExistence type="inferred from homology"/>
<dbReference type="CDD" id="cd04301">
    <property type="entry name" value="NAT_SF"/>
    <property type="match status" value="1"/>
</dbReference>
<dbReference type="Pfam" id="PF00583">
    <property type="entry name" value="Acetyltransf_1"/>
    <property type="match status" value="1"/>
</dbReference>
<keyword evidence="7" id="KW-1185">Reference proteome</keyword>
<feature type="non-terminal residue" evidence="6">
    <location>
        <position position="1"/>
    </location>
</feature>
<dbReference type="PROSITE" id="PS51186">
    <property type="entry name" value="GNAT"/>
    <property type="match status" value="1"/>
</dbReference>